<keyword evidence="5" id="KW-0547">Nucleotide-binding</keyword>
<evidence type="ECO:0000313" key="9">
    <source>
        <dbReference type="EMBL" id="KAG5550590.1"/>
    </source>
</evidence>
<organism evidence="9 10">
    <name type="scientific">Rhododendron griersonianum</name>
    <dbReference type="NCBI Taxonomy" id="479676"/>
    <lineage>
        <taxon>Eukaryota</taxon>
        <taxon>Viridiplantae</taxon>
        <taxon>Streptophyta</taxon>
        <taxon>Embryophyta</taxon>
        <taxon>Tracheophyta</taxon>
        <taxon>Spermatophyta</taxon>
        <taxon>Magnoliopsida</taxon>
        <taxon>eudicotyledons</taxon>
        <taxon>Gunneridae</taxon>
        <taxon>Pentapetalae</taxon>
        <taxon>asterids</taxon>
        <taxon>Ericales</taxon>
        <taxon>Ericaceae</taxon>
        <taxon>Ericoideae</taxon>
        <taxon>Rhodoreae</taxon>
        <taxon>Rhododendron</taxon>
    </lineage>
</organism>
<dbReference type="SUPFAM" id="SSF52047">
    <property type="entry name" value="RNI-like"/>
    <property type="match status" value="1"/>
</dbReference>
<dbReference type="GO" id="GO:0006952">
    <property type="term" value="P:defense response"/>
    <property type="evidence" value="ECO:0007669"/>
    <property type="project" value="UniProtKB-KW"/>
</dbReference>
<keyword evidence="3" id="KW-0677">Repeat</keyword>
<evidence type="ECO:0008006" key="11">
    <source>
        <dbReference type="Google" id="ProtNLM"/>
    </source>
</evidence>
<dbReference type="SUPFAM" id="SSF52058">
    <property type="entry name" value="L domain-like"/>
    <property type="match status" value="1"/>
</dbReference>
<sequence>MQRKQTKSELKMCSPTIVLDKIVEKLVDIAFESVGRHLGYLFHYKQNMKNLEVEMNKLQERRRTVERKIDEAKTSGEVIVADVSDWLNVADRLRQGVDSLMEDKTVKENVRCFKFSCPDINSRYKLSKEAEKKMGDVKGLAERANFSTISRRAPPPLELQFPSSGEYVTFDSRALVFNRIMEALKDSKVNVIGVYGTGGVGKTTMVEKVGEQVKKYGLFDEVVMAVVSQDAKVAKIQGVLAARLNLKLEEETEEGKAIQLWNRLNNGKRNLVILDDIWKELNLKEIGIPFTNGNKGCKVVLTSRNQHVLKNMGVDKDFPIQVLSDQEAWNLFKKKLGNNVDSHDQLHDIAYMICKECRGLPVAIVAVGAALKDKSMSAWKSSLDKLQKSMLNKIEDIDPKLFISLKLSYGYLESMDAKSCFLLCCLFPEDAQVPIEELARHCMARRLLDQDPATLEDARVIVCSVVNTLKTSCLLLDGKNDDFVKMHDIVRDVAISIAKEEKAFLVKHGVEEWPETGTYEKYSAISLSSETIHELPDELVCPELHTLMLECSSSKFQRDTKIPDRFFRGTEKLMVLELNRATMLPLPSSLGNLMELRMLCLIDCKLGDIAILKYLKNKLEVLRLRGSDIKVLPPEVGELTRLRLLDLRDCYELKVIPNGVISKLHLLEELHFPRGFENWEGTTGNEEISKVSLDELMSLTRLSTLAIYIPNHRLLPKDLGFQNLIRFNITVGYKSYLFHSNDYSMVVLYCIDDDFNILERLLGKPGRGGLYPSRSFNNLTQLELGYCGLKYLFSPSCARGLLQLQRLRISRGEIMEAVIGNEGEKDEEIIANVAFPALENLTIHEMPNITEIWDKNLLPTESFCLLRSLEVENCEKLMNVVPSNILPQLKSIETLIVSMCPEMEVIVVLEKREEETQEATNKDMIIVQVAFPALEELSIVFVPNITEIWDKNLLPAKSFCQLRSLSVSYCEKLMNVVPSHMISQLKSIETLEVFKCPEMEVIVVLEKREEETQEATNKDMIIVQVAFPTLEELSIYEMPNITEIWDKNLFPAESFCRLRSLTVWDCEKLKNVVPSHMLPQLKSIETLEVSYCPEMEVIVVLEKREEETQEATTNKDIIIVFPQLRKMELRELENLKVPNITEIWDKNLLQPESFCLLRSLGVRGYEKLKSLTVQDCKKLMNVVPSHMLPLLKNIETLKVSNCPEMEVIVVLEKREEETQEVTTNKDMIIVFPELREMTLQGLENLKGVCAYKSEDRLCFNIQVAFPSLEELSIYDIPNITEIWDKNLLRPESFCLLRSLGVRGYEKLRSLTVWHCKKLMNVIPSHMFPLLKNIETLEVSGCPEMEVIVVLEKREEETQETTNKDIIVFPQLWEMKLQGLENLKGVCAYKSEDRLCFNVQVTLLVFIKTSQENPDPDEAYTARPDTAEGVPAAGDVVEGGGVWRESDGLLCVFVGLPELDLLGLLLGEGAADSGGVVDDGEGGGGATEGMGWIEGDGEEVVIGVEVAGVSIAMDCLQHRKGTFGFDGVA</sequence>
<evidence type="ECO:0000256" key="1">
    <source>
        <dbReference type="ARBA" id="ARBA00008894"/>
    </source>
</evidence>
<dbReference type="Pfam" id="PF00931">
    <property type="entry name" value="NB-ARC"/>
    <property type="match status" value="1"/>
</dbReference>
<dbReference type="Proteomes" id="UP000823749">
    <property type="component" value="Chromosome 5"/>
</dbReference>
<dbReference type="Gene3D" id="1.10.8.430">
    <property type="entry name" value="Helical domain of apoptotic protease-activating factors"/>
    <property type="match status" value="1"/>
</dbReference>
<protein>
    <recommendedName>
        <fullName evidence="11">AAA+ ATPase domain-containing protein</fullName>
    </recommendedName>
</protein>
<dbReference type="EMBL" id="JACTNZ010000005">
    <property type="protein sequence ID" value="KAG5550590.1"/>
    <property type="molecule type" value="Genomic_DNA"/>
</dbReference>
<comment type="caution">
    <text evidence="9">The sequence shown here is derived from an EMBL/GenBank/DDBJ whole genome shotgun (WGS) entry which is preliminary data.</text>
</comment>
<name>A0AAV6KDN7_9ERIC</name>
<evidence type="ECO:0000313" key="10">
    <source>
        <dbReference type="Proteomes" id="UP000823749"/>
    </source>
</evidence>
<dbReference type="Gene3D" id="3.40.50.300">
    <property type="entry name" value="P-loop containing nucleotide triphosphate hydrolases"/>
    <property type="match status" value="1"/>
</dbReference>
<dbReference type="SUPFAM" id="SSF52540">
    <property type="entry name" value="P-loop containing nucleoside triphosphate hydrolases"/>
    <property type="match status" value="1"/>
</dbReference>
<feature type="domain" description="Disease resistance protein At4g27190-like leucine-rich repeats" evidence="8">
    <location>
        <begin position="1042"/>
        <end position="1170"/>
    </location>
</feature>
<evidence type="ECO:0000259" key="7">
    <source>
        <dbReference type="Pfam" id="PF00931"/>
    </source>
</evidence>
<feature type="domain" description="Disease resistance protein At4g27190-like leucine-rich repeats" evidence="8">
    <location>
        <begin position="1304"/>
        <end position="1397"/>
    </location>
</feature>
<dbReference type="InterPro" id="IPR032675">
    <property type="entry name" value="LRR_dom_sf"/>
</dbReference>
<dbReference type="PANTHER" id="PTHR33463">
    <property type="entry name" value="NB-ARC DOMAIN-CONTAINING PROTEIN-RELATED"/>
    <property type="match status" value="1"/>
</dbReference>
<feature type="domain" description="NB-ARC" evidence="7">
    <location>
        <begin position="178"/>
        <end position="339"/>
    </location>
</feature>
<evidence type="ECO:0000256" key="5">
    <source>
        <dbReference type="ARBA" id="ARBA00022840"/>
    </source>
</evidence>
<dbReference type="GO" id="GO:0005524">
    <property type="term" value="F:ATP binding"/>
    <property type="evidence" value="ECO:0007669"/>
    <property type="project" value="UniProtKB-KW"/>
</dbReference>
<dbReference type="InterPro" id="IPR042197">
    <property type="entry name" value="Apaf_helical"/>
</dbReference>
<evidence type="ECO:0000256" key="3">
    <source>
        <dbReference type="ARBA" id="ARBA00022737"/>
    </source>
</evidence>
<evidence type="ECO:0000256" key="2">
    <source>
        <dbReference type="ARBA" id="ARBA00022614"/>
    </source>
</evidence>
<proteinExistence type="inferred from homology"/>
<dbReference type="InterPro" id="IPR027417">
    <property type="entry name" value="P-loop_NTPase"/>
</dbReference>
<feature type="domain" description="Disease resistance protein At4g27190-like leucine-rich repeats" evidence="8">
    <location>
        <begin position="850"/>
        <end position="952"/>
    </location>
</feature>
<keyword evidence="2" id="KW-0433">Leucine-rich repeat</keyword>
<gene>
    <name evidence="9" type="ORF">RHGRI_015516</name>
</gene>
<keyword evidence="6" id="KW-0175">Coiled coil</keyword>
<dbReference type="Gene3D" id="3.80.10.10">
    <property type="entry name" value="Ribonuclease Inhibitor"/>
    <property type="match status" value="5"/>
</dbReference>
<reference evidence="9" key="1">
    <citation type="submission" date="2020-08" db="EMBL/GenBank/DDBJ databases">
        <title>Plant Genome Project.</title>
        <authorList>
            <person name="Zhang R.-G."/>
        </authorList>
    </citation>
    <scope>NUCLEOTIDE SEQUENCE</scope>
    <source>
        <strain evidence="9">WSP0</strain>
        <tissue evidence="9">Leaf</tissue>
    </source>
</reference>
<accession>A0AAV6KDN7</accession>
<feature type="coiled-coil region" evidence="6">
    <location>
        <begin position="41"/>
        <end position="75"/>
    </location>
</feature>
<dbReference type="GO" id="GO:0043531">
    <property type="term" value="F:ADP binding"/>
    <property type="evidence" value="ECO:0007669"/>
    <property type="project" value="InterPro"/>
</dbReference>
<dbReference type="FunFam" id="3.40.50.300:FF:001091">
    <property type="entry name" value="Probable disease resistance protein At1g61300"/>
    <property type="match status" value="1"/>
</dbReference>
<keyword evidence="10" id="KW-1185">Reference proteome</keyword>
<dbReference type="InterPro" id="IPR036388">
    <property type="entry name" value="WH-like_DNA-bd_sf"/>
</dbReference>
<comment type="similarity">
    <text evidence="1">Belongs to the disease resistance NB-LRR family.</text>
</comment>
<dbReference type="Gene3D" id="1.10.10.10">
    <property type="entry name" value="Winged helix-like DNA-binding domain superfamily/Winged helix DNA-binding domain"/>
    <property type="match status" value="1"/>
</dbReference>
<dbReference type="PANTHER" id="PTHR33463:SF198">
    <property type="entry name" value="RPP4C3"/>
    <property type="match status" value="1"/>
</dbReference>
<evidence type="ECO:0000256" key="4">
    <source>
        <dbReference type="ARBA" id="ARBA00022821"/>
    </source>
</evidence>
<keyword evidence="4" id="KW-0611">Plant defense</keyword>
<evidence type="ECO:0000259" key="8">
    <source>
        <dbReference type="Pfam" id="PF23247"/>
    </source>
</evidence>
<dbReference type="Pfam" id="PF23247">
    <property type="entry name" value="LRR_RPS2"/>
    <property type="match status" value="3"/>
</dbReference>
<evidence type="ECO:0000256" key="6">
    <source>
        <dbReference type="SAM" id="Coils"/>
    </source>
</evidence>
<dbReference type="InterPro" id="IPR057135">
    <property type="entry name" value="At4g27190-like_LRR"/>
</dbReference>
<dbReference type="InterPro" id="IPR050905">
    <property type="entry name" value="Plant_NBS-LRR"/>
</dbReference>
<dbReference type="PRINTS" id="PR00364">
    <property type="entry name" value="DISEASERSIST"/>
</dbReference>
<keyword evidence="5" id="KW-0067">ATP-binding</keyword>
<dbReference type="InterPro" id="IPR002182">
    <property type="entry name" value="NB-ARC"/>
</dbReference>